<accession>A0A8S2A840</accession>
<dbReference type="CDD" id="cd00121">
    <property type="entry name" value="MATH"/>
    <property type="match status" value="2"/>
</dbReference>
<evidence type="ECO:0000259" key="1">
    <source>
        <dbReference type="PROSITE" id="PS50144"/>
    </source>
</evidence>
<organism evidence="2 3">
    <name type="scientific">Arabidopsis arenosa</name>
    <name type="common">Sand rock-cress</name>
    <name type="synonym">Cardaminopsis arenosa</name>
    <dbReference type="NCBI Taxonomy" id="38785"/>
    <lineage>
        <taxon>Eukaryota</taxon>
        <taxon>Viridiplantae</taxon>
        <taxon>Streptophyta</taxon>
        <taxon>Embryophyta</taxon>
        <taxon>Tracheophyta</taxon>
        <taxon>Spermatophyta</taxon>
        <taxon>Magnoliopsida</taxon>
        <taxon>eudicotyledons</taxon>
        <taxon>Gunneridae</taxon>
        <taxon>Pentapetalae</taxon>
        <taxon>rosids</taxon>
        <taxon>malvids</taxon>
        <taxon>Brassicales</taxon>
        <taxon>Brassicaceae</taxon>
        <taxon>Camelineae</taxon>
        <taxon>Arabidopsis</taxon>
    </lineage>
</organism>
<protein>
    <recommendedName>
        <fullName evidence="1">MATH domain-containing protein</fullName>
    </recommendedName>
</protein>
<dbReference type="Pfam" id="PF22486">
    <property type="entry name" value="MATH_2"/>
    <property type="match status" value="2"/>
</dbReference>
<name>A0A8S2A840_ARAAE</name>
<dbReference type="Proteomes" id="UP000682877">
    <property type="component" value="Chromosome 4"/>
</dbReference>
<dbReference type="InterPro" id="IPR008974">
    <property type="entry name" value="TRAF-like"/>
</dbReference>
<dbReference type="SMART" id="SM00061">
    <property type="entry name" value="MATH"/>
    <property type="match status" value="2"/>
</dbReference>
<dbReference type="PANTHER" id="PTHR46162">
    <property type="entry name" value="TRAF-LIKE FAMILY PROTEIN"/>
    <property type="match status" value="1"/>
</dbReference>
<feature type="domain" description="MATH" evidence="1">
    <location>
        <begin position="18"/>
        <end position="141"/>
    </location>
</feature>
<dbReference type="SUPFAM" id="SSF49599">
    <property type="entry name" value="TRAF domain-like"/>
    <property type="match status" value="2"/>
</dbReference>
<dbReference type="Gene3D" id="2.60.210.10">
    <property type="entry name" value="Apoptosis, Tumor Necrosis Factor Receptor Associated Protein 2, Chain A"/>
    <property type="match status" value="2"/>
</dbReference>
<sequence>MGLTSFEDIIKEKLKEGKNAHFMLVDGMSKLLTQKVKYCQSLDFQVSGIKWKLLIRPALGFNDCLSYSVWIIDEKYTGSNWEVKFNFKIGIVPQTGSDYCYVFVGCHNKQSLVLGLDNFISYTVLKERFLVNDKAVFYAEISDVQPNFPVTGIPRTMGTAERLKLIEVARNNSRFTWKITKFSSFTGVEHSSYEFTVGPRRWRLSMYPKGSGDGKGNSLSLYLTASDYVTDGPKGGTLAIYKLRVLDQLHRNHYEINCEDWFLHLTTWGRNKFLPLEELHKASRGFLVNDQIYIGVEFLIVSTTEYL</sequence>
<dbReference type="AlphaFoldDB" id="A0A8S2A840"/>
<dbReference type="EMBL" id="LR999454">
    <property type="protein sequence ID" value="CAE6026123.1"/>
    <property type="molecule type" value="Genomic_DNA"/>
</dbReference>
<feature type="domain" description="MATH" evidence="1">
    <location>
        <begin position="172"/>
        <end position="298"/>
    </location>
</feature>
<proteinExistence type="predicted"/>
<dbReference type="PROSITE" id="PS50144">
    <property type="entry name" value="MATH"/>
    <property type="match status" value="2"/>
</dbReference>
<keyword evidence="3" id="KW-1185">Reference proteome</keyword>
<dbReference type="InterPro" id="IPR002083">
    <property type="entry name" value="MATH/TRAF_dom"/>
</dbReference>
<reference evidence="2" key="1">
    <citation type="submission" date="2021-01" db="EMBL/GenBank/DDBJ databases">
        <authorList>
            <person name="Bezrukov I."/>
        </authorList>
    </citation>
    <scope>NUCLEOTIDE SEQUENCE</scope>
</reference>
<gene>
    <name evidence="2" type="ORF">AARE701A_LOCUS10356</name>
</gene>
<evidence type="ECO:0000313" key="3">
    <source>
        <dbReference type="Proteomes" id="UP000682877"/>
    </source>
</evidence>
<dbReference type="PANTHER" id="PTHR46162:SF40">
    <property type="entry name" value="TRAF-LIKE FAMILY PROTEIN"/>
    <property type="match status" value="1"/>
</dbReference>
<evidence type="ECO:0000313" key="2">
    <source>
        <dbReference type="EMBL" id="CAE6026123.1"/>
    </source>
</evidence>